<dbReference type="Proteomes" id="UP000242287">
    <property type="component" value="Unassembled WGS sequence"/>
</dbReference>
<dbReference type="CDD" id="cd02181">
    <property type="entry name" value="GH16_fungal_Lam16A_glucanase"/>
    <property type="match status" value="1"/>
</dbReference>
<dbReference type="EMBL" id="KZ301984">
    <property type="protein sequence ID" value="PFH51787.1"/>
    <property type="molecule type" value="Genomic_DNA"/>
</dbReference>
<evidence type="ECO:0000313" key="4">
    <source>
        <dbReference type="Proteomes" id="UP000242287"/>
    </source>
</evidence>
<dbReference type="OrthoDB" id="192832at2759"/>
<feature type="chain" id="PRO_5012857633" evidence="1">
    <location>
        <begin position="19"/>
        <end position="334"/>
    </location>
</feature>
<dbReference type="PROSITE" id="PS51762">
    <property type="entry name" value="GH16_2"/>
    <property type="match status" value="1"/>
</dbReference>
<gene>
    <name evidence="3" type="ORF">AMATHDRAFT_74678</name>
</gene>
<dbReference type="PANTHER" id="PTHR10963:SF24">
    <property type="entry name" value="GLYCOSIDASE C21B10.07-RELATED"/>
    <property type="match status" value="1"/>
</dbReference>
<dbReference type="InterPro" id="IPR000757">
    <property type="entry name" value="Beta-glucanase-like"/>
</dbReference>
<evidence type="ECO:0000313" key="3">
    <source>
        <dbReference type="EMBL" id="PFH51787.1"/>
    </source>
</evidence>
<sequence>MRFLSAFVLSILPFSALAGNALKGRRHSKIGQNLRSRNNNGTIYTVKDFYASHCFLDQWNFHVGADPTHGNVNFLSKEEAIAKKLATVQPDGTVVLAVDDYSSIPEGGKRNSVRIQTKKSYNHGLFIADFLAMPHGCSVWPAYWSLGPTWPDAGEIDILEGVHEQPVNQYTLHSSASAGCTLSTDGMDIMTSVIHDICDSTPEDNRGCGFLDSDTRSYGKGFNAAGGGVLAHLWDDNGIKMWHFAREMVPADITAKTPNPASWGKPVAFWSSKTCDIASHFYNHTLVLDTTICGDWAGPSYANSGCPGTCAQAVANATNYQNAKWKINYIAVYE</sequence>
<organism evidence="3 4">
    <name type="scientific">Amanita thiersii Skay4041</name>
    <dbReference type="NCBI Taxonomy" id="703135"/>
    <lineage>
        <taxon>Eukaryota</taxon>
        <taxon>Fungi</taxon>
        <taxon>Dikarya</taxon>
        <taxon>Basidiomycota</taxon>
        <taxon>Agaricomycotina</taxon>
        <taxon>Agaricomycetes</taxon>
        <taxon>Agaricomycetidae</taxon>
        <taxon>Agaricales</taxon>
        <taxon>Pluteineae</taxon>
        <taxon>Amanitaceae</taxon>
        <taxon>Amanita</taxon>
    </lineage>
</organism>
<dbReference type="SUPFAM" id="SSF49899">
    <property type="entry name" value="Concanavalin A-like lectins/glucanases"/>
    <property type="match status" value="1"/>
</dbReference>
<dbReference type="Pfam" id="PF26113">
    <property type="entry name" value="GH16_XgeA"/>
    <property type="match status" value="1"/>
</dbReference>
<dbReference type="PANTHER" id="PTHR10963">
    <property type="entry name" value="GLYCOSYL HYDROLASE-RELATED"/>
    <property type="match status" value="1"/>
</dbReference>
<protein>
    <submittedName>
        <fullName evidence="3">Glycoside hydrolase family 16 protein</fullName>
    </submittedName>
</protein>
<dbReference type="InterPro" id="IPR050546">
    <property type="entry name" value="Glycosyl_Hydrlase_16"/>
</dbReference>
<accession>A0A2A9NU38</accession>
<dbReference type="Gene3D" id="2.60.120.200">
    <property type="match status" value="1"/>
</dbReference>
<name>A0A2A9NU38_9AGAR</name>
<dbReference type="InterPro" id="IPR013320">
    <property type="entry name" value="ConA-like_dom_sf"/>
</dbReference>
<keyword evidence="3" id="KW-0378">Hydrolase</keyword>
<feature type="signal peptide" evidence="1">
    <location>
        <begin position="1"/>
        <end position="18"/>
    </location>
</feature>
<keyword evidence="1" id="KW-0732">Signal</keyword>
<dbReference type="GO" id="GO:0004553">
    <property type="term" value="F:hydrolase activity, hydrolyzing O-glycosyl compounds"/>
    <property type="evidence" value="ECO:0007669"/>
    <property type="project" value="InterPro"/>
</dbReference>
<proteinExistence type="predicted"/>
<feature type="domain" description="GH16" evidence="2">
    <location>
        <begin position="37"/>
        <end position="334"/>
    </location>
</feature>
<dbReference type="STRING" id="703135.A0A2A9NU38"/>
<reference evidence="3 4" key="1">
    <citation type="submission" date="2014-02" db="EMBL/GenBank/DDBJ databases">
        <title>Transposable element dynamics among asymbiotic and ectomycorrhizal Amanita fungi.</title>
        <authorList>
            <consortium name="DOE Joint Genome Institute"/>
            <person name="Hess J."/>
            <person name="Skrede I."/>
            <person name="Wolfe B."/>
            <person name="LaButti K."/>
            <person name="Ohm R.A."/>
            <person name="Grigoriev I.V."/>
            <person name="Pringle A."/>
        </authorList>
    </citation>
    <scope>NUCLEOTIDE SEQUENCE [LARGE SCALE GENOMIC DNA]</scope>
    <source>
        <strain evidence="3 4">SKay4041</strain>
    </source>
</reference>
<evidence type="ECO:0000259" key="2">
    <source>
        <dbReference type="PROSITE" id="PS51762"/>
    </source>
</evidence>
<dbReference type="AlphaFoldDB" id="A0A2A9NU38"/>
<evidence type="ECO:0000256" key="1">
    <source>
        <dbReference type="SAM" id="SignalP"/>
    </source>
</evidence>
<dbReference type="GO" id="GO:0009251">
    <property type="term" value="P:glucan catabolic process"/>
    <property type="evidence" value="ECO:0007669"/>
    <property type="project" value="TreeGrafter"/>
</dbReference>
<keyword evidence="4" id="KW-1185">Reference proteome</keyword>